<dbReference type="InterPro" id="IPR011773">
    <property type="entry name" value="DNA-dir_RpoA"/>
</dbReference>
<comment type="domain">
    <text evidence="11">The N-terminal domain is essential for RNAP assembly and basal transcription, whereas the C-terminal domain is involved in interaction with transcriptional regulators and with upstream promoter elements.</text>
</comment>
<comment type="catalytic activity">
    <reaction evidence="10 11">
        <text>RNA(n) + a ribonucleoside 5'-triphosphate = RNA(n+1) + diphosphate</text>
        <dbReference type="Rhea" id="RHEA:21248"/>
        <dbReference type="Rhea" id="RHEA-COMP:14527"/>
        <dbReference type="Rhea" id="RHEA-COMP:17342"/>
        <dbReference type="ChEBI" id="CHEBI:33019"/>
        <dbReference type="ChEBI" id="CHEBI:61557"/>
        <dbReference type="ChEBI" id="CHEBI:140395"/>
        <dbReference type="EC" id="2.7.7.6"/>
    </reaction>
</comment>
<dbReference type="Pfam" id="PF03118">
    <property type="entry name" value="RNA_pol_A_CTD"/>
    <property type="match status" value="1"/>
</dbReference>
<dbReference type="InterPro" id="IPR011262">
    <property type="entry name" value="DNA-dir_RNA_pol_insert"/>
</dbReference>
<name>A0ABY5TVR3_9BACT</name>
<evidence type="ECO:0000256" key="7">
    <source>
        <dbReference type="ARBA" id="ARBA00023163"/>
    </source>
</evidence>
<evidence type="ECO:0000256" key="8">
    <source>
        <dbReference type="ARBA" id="ARBA00032524"/>
    </source>
</evidence>
<evidence type="ECO:0000256" key="2">
    <source>
        <dbReference type="ARBA" id="ARBA00012418"/>
    </source>
</evidence>
<dbReference type="Pfam" id="PF01000">
    <property type="entry name" value="RNA_pol_A_bac"/>
    <property type="match status" value="1"/>
</dbReference>
<keyword evidence="14" id="KW-1185">Reference proteome</keyword>
<comment type="subunit">
    <text evidence="11">Homodimer. The RNAP catalytic core consists of 2 alpha, 1 beta, 1 beta' and 1 omega subunit. When a sigma factor is associated with the core the holoenzyme is formed, which can initiate transcription.</text>
</comment>
<dbReference type="Gene3D" id="2.170.120.12">
    <property type="entry name" value="DNA-directed RNA polymerase, insert domain"/>
    <property type="match status" value="1"/>
</dbReference>
<dbReference type="InterPro" id="IPR011263">
    <property type="entry name" value="DNA-dir_RNA_pol_RpoA/D/Rpb3"/>
</dbReference>
<evidence type="ECO:0000313" key="14">
    <source>
        <dbReference type="Proteomes" id="UP001058364"/>
    </source>
</evidence>
<evidence type="ECO:0000256" key="11">
    <source>
        <dbReference type="HAMAP-Rule" id="MF_00059"/>
    </source>
</evidence>
<evidence type="ECO:0000256" key="1">
    <source>
        <dbReference type="ARBA" id="ARBA00007123"/>
    </source>
</evidence>
<dbReference type="InterPro" id="IPR036603">
    <property type="entry name" value="RBP11-like"/>
</dbReference>
<reference evidence="13" key="1">
    <citation type="submission" date="2022-08" db="EMBL/GenBank/DDBJ databases">
        <title>Complete genome sequence of Mycoplasma molare type strain H 542.</title>
        <authorList>
            <person name="Spergser J."/>
        </authorList>
    </citation>
    <scope>NUCLEOTIDE SEQUENCE</scope>
    <source>
        <strain evidence="13">H 542</strain>
    </source>
</reference>
<dbReference type="EC" id="2.7.7.6" evidence="2 11"/>
<dbReference type="EMBL" id="CP103423">
    <property type="protein sequence ID" value="UWD34315.1"/>
    <property type="molecule type" value="Genomic_DNA"/>
</dbReference>
<dbReference type="SMART" id="SM00662">
    <property type="entry name" value="RPOLD"/>
    <property type="match status" value="1"/>
</dbReference>
<gene>
    <name evidence="11" type="primary">rpoA</name>
    <name evidence="13" type="ORF">NX772_00585</name>
</gene>
<feature type="domain" description="DNA-directed RNA polymerase RpoA/D/Rpb3-type" evidence="12">
    <location>
        <begin position="21"/>
        <end position="246"/>
    </location>
</feature>
<dbReference type="Gene3D" id="3.30.1360.10">
    <property type="entry name" value="RNA polymerase, RBP11-like subunit"/>
    <property type="match status" value="1"/>
</dbReference>
<comment type="function">
    <text evidence="11">DNA-dependent RNA polymerase catalyzes the transcription of DNA into RNA using the four ribonucleoside triphosphates as substrates.</text>
</comment>
<dbReference type="Gene3D" id="1.10.150.20">
    <property type="entry name" value="5' to 3' exonuclease, C-terminal subdomain"/>
    <property type="match status" value="1"/>
</dbReference>
<dbReference type="InterPro" id="IPR036643">
    <property type="entry name" value="RNApol_insert_sf"/>
</dbReference>
<dbReference type="SUPFAM" id="SSF47789">
    <property type="entry name" value="C-terminal domain of RNA polymerase alpha subunit"/>
    <property type="match status" value="1"/>
</dbReference>
<accession>A0ABY5TVR3</accession>
<dbReference type="Proteomes" id="UP001058364">
    <property type="component" value="Chromosome"/>
</dbReference>
<evidence type="ECO:0000256" key="3">
    <source>
        <dbReference type="ARBA" id="ARBA00015972"/>
    </source>
</evidence>
<dbReference type="NCBIfam" id="NF003519">
    <property type="entry name" value="PRK05182.2-5"/>
    <property type="match status" value="1"/>
</dbReference>
<keyword evidence="6 11" id="KW-0548">Nucleotidyltransferase</keyword>
<dbReference type="Pfam" id="PF01193">
    <property type="entry name" value="RNA_pol_L"/>
    <property type="match status" value="1"/>
</dbReference>
<dbReference type="InterPro" id="IPR011260">
    <property type="entry name" value="RNAP_asu_C"/>
</dbReference>
<dbReference type="GO" id="GO:0000428">
    <property type="term" value="C:DNA-directed RNA polymerase complex"/>
    <property type="evidence" value="ECO:0007669"/>
    <property type="project" value="UniProtKB-KW"/>
</dbReference>
<comment type="similarity">
    <text evidence="1 11">Belongs to the RNA polymerase alpha chain family.</text>
</comment>
<dbReference type="SUPFAM" id="SSF55257">
    <property type="entry name" value="RBP11-like subunits of RNA polymerase"/>
    <property type="match status" value="1"/>
</dbReference>
<keyword evidence="5 11" id="KW-0808">Transferase</keyword>
<feature type="region of interest" description="Alpha C-terminal domain (alpha-CTD)" evidence="11">
    <location>
        <begin position="268"/>
        <end position="335"/>
    </location>
</feature>
<keyword evidence="7 11" id="KW-0804">Transcription</keyword>
<proteinExistence type="inferred from homology"/>
<sequence>MQKIAKVNYKEEKENKHSDYFTSFVLEPLERGFANTLGTALRRTILSSVSSVAPFAVKIENVDHEFMALENVEEDVVIILNNLKKIKFIYNPEVFVDNEPIKVSFDSEKFEGTHITANDIKYPAGVVIVNPDQHIATISKKNALKFEMFLTSGRGFVSFEDNKKIIAEKGTELESSLKSGIILAVDSDFSPVLNVNFKVDELNSASNIIQERLEFNVKTDGTVEAKDAIAEAAKILIAHLKIVSNTENLEINEKDYFEEEKIKEETPKDKSIDINDLNLTVRSLNALRRAGFKTVSDLEKIDEEELSNVKNLGKKSVQEIIQKLQERGISLKKGE</sequence>
<dbReference type="RefSeq" id="WP_027123516.1">
    <property type="nucleotide sequence ID" value="NZ_CP103423.1"/>
</dbReference>
<evidence type="ECO:0000256" key="9">
    <source>
        <dbReference type="ARBA" id="ARBA00033070"/>
    </source>
</evidence>
<evidence type="ECO:0000256" key="4">
    <source>
        <dbReference type="ARBA" id="ARBA00022478"/>
    </source>
</evidence>
<protein>
    <recommendedName>
        <fullName evidence="3 11">DNA-directed RNA polymerase subunit alpha</fullName>
        <shortName evidence="11">RNAP subunit alpha</shortName>
        <ecNumber evidence="2 11">2.7.7.6</ecNumber>
    </recommendedName>
    <alternativeName>
        <fullName evidence="9 11">RNA polymerase subunit alpha</fullName>
    </alternativeName>
    <alternativeName>
        <fullName evidence="8 11">Transcriptase subunit alpha</fullName>
    </alternativeName>
</protein>
<evidence type="ECO:0000313" key="13">
    <source>
        <dbReference type="EMBL" id="UWD34315.1"/>
    </source>
</evidence>
<dbReference type="HAMAP" id="MF_00059">
    <property type="entry name" value="RNApol_bact_RpoA"/>
    <property type="match status" value="1"/>
</dbReference>
<dbReference type="GO" id="GO:0003899">
    <property type="term" value="F:DNA-directed RNA polymerase activity"/>
    <property type="evidence" value="ECO:0007669"/>
    <property type="project" value="UniProtKB-EC"/>
</dbReference>
<evidence type="ECO:0000256" key="6">
    <source>
        <dbReference type="ARBA" id="ARBA00022695"/>
    </source>
</evidence>
<evidence type="ECO:0000256" key="5">
    <source>
        <dbReference type="ARBA" id="ARBA00022679"/>
    </source>
</evidence>
<evidence type="ECO:0000259" key="12">
    <source>
        <dbReference type="SMART" id="SM00662"/>
    </source>
</evidence>
<keyword evidence="4 11" id="KW-0240">DNA-directed RNA polymerase</keyword>
<feature type="region of interest" description="Alpha N-terminal domain (alpha-NTD)" evidence="11">
    <location>
        <begin position="1"/>
        <end position="247"/>
    </location>
</feature>
<organism evidence="13 14">
    <name type="scientific">Mesomycoplasma molare</name>
    <dbReference type="NCBI Taxonomy" id="171288"/>
    <lineage>
        <taxon>Bacteria</taxon>
        <taxon>Bacillati</taxon>
        <taxon>Mycoplasmatota</taxon>
        <taxon>Mycoplasmoidales</taxon>
        <taxon>Metamycoplasmataceae</taxon>
        <taxon>Mesomycoplasma</taxon>
    </lineage>
</organism>
<dbReference type="CDD" id="cd06928">
    <property type="entry name" value="RNAP_alpha_NTD"/>
    <property type="match status" value="1"/>
</dbReference>
<dbReference type="NCBIfam" id="TIGR02027">
    <property type="entry name" value="rpoA"/>
    <property type="match status" value="1"/>
</dbReference>
<evidence type="ECO:0000256" key="10">
    <source>
        <dbReference type="ARBA" id="ARBA00048552"/>
    </source>
</evidence>
<dbReference type="SUPFAM" id="SSF56553">
    <property type="entry name" value="Insert subdomain of RNA polymerase alpha subunit"/>
    <property type="match status" value="1"/>
</dbReference>